<dbReference type="Gene3D" id="3.30.780.10">
    <property type="entry name" value="SUI1-like domain"/>
    <property type="match status" value="1"/>
</dbReference>
<name>A0AA40DLZ4_9PEZI</name>
<evidence type="ECO:0000256" key="5">
    <source>
        <dbReference type="ARBA" id="ARBA00023274"/>
    </source>
</evidence>
<keyword evidence="9" id="KW-1185">Reference proteome</keyword>
<dbReference type="PANTHER" id="PTHR13477">
    <property type="entry name" value="MITOCHONDRIAL 39S RIBOSOMAL PROTEIN L49"/>
    <property type="match status" value="1"/>
</dbReference>
<keyword evidence="5" id="KW-0687">Ribonucleoprotein</keyword>
<dbReference type="PANTHER" id="PTHR13477:SF0">
    <property type="entry name" value="LARGE RIBOSOMAL SUBUNIT PROTEIN ML49"/>
    <property type="match status" value="1"/>
</dbReference>
<evidence type="ECO:0000256" key="4">
    <source>
        <dbReference type="ARBA" id="ARBA00023128"/>
    </source>
</evidence>
<evidence type="ECO:0000256" key="2">
    <source>
        <dbReference type="ARBA" id="ARBA00005677"/>
    </source>
</evidence>
<evidence type="ECO:0000313" key="9">
    <source>
        <dbReference type="Proteomes" id="UP001172159"/>
    </source>
</evidence>
<proteinExistence type="inferred from homology"/>
<reference evidence="8" key="1">
    <citation type="submission" date="2023-06" db="EMBL/GenBank/DDBJ databases">
        <title>Genome-scale phylogeny and comparative genomics of the fungal order Sordariales.</title>
        <authorList>
            <consortium name="Lawrence Berkeley National Laboratory"/>
            <person name="Hensen N."/>
            <person name="Bonometti L."/>
            <person name="Westerberg I."/>
            <person name="Brannstrom I.O."/>
            <person name="Guillou S."/>
            <person name="Cros-Aarteil S."/>
            <person name="Calhoun S."/>
            <person name="Haridas S."/>
            <person name="Kuo A."/>
            <person name="Mondo S."/>
            <person name="Pangilinan J."/>
            <person name="Riley R."/>
            <person name="Labutti K."/>
            <person name="Andreopoulos B."/>
            <person name="Lipzen A."/>
            <person name="Chen C."/>
            <person name="Yanf M."/>
            <person name="Daum C."/>
            <person name="Ng V."/>
            <person name="Clum A."/>
            <person name="Steindorff A."/>
            <person name="Ohm R."/>
            <person name="Martin F."/>
            <person name="Silar P."/>
            <person name="Natvig D."/>
            <person name="Lalanne C."/>
            <person name="Gautier V."/>
            <person name="Ament-Velasquez S.L."/>
            <person name="Kruys A."/>
            <person name="Hutchinson M.I."/>
            <person name="Powell A.J."/>
            <person name="Barry K."/>
            <person name="Miller A.N."/>
            <person name="Grigoriev I.V."/>
            <person name="Debuchy R."/>
            <person name="Gladieux P."/>
            <person name="Thoren M.H."/>
            <person name="Johannesson H."/>
        </authorList>
    </citation>
    <scope>NUCLEOTIDE SEQUENCE</scope>
    <source>
        <strain evidence="8">CBS 540.89</strain>
    </source>
</reference>
<gene>
    <name evidence="8" type="ORF">B0T21DRAFT_377454</name>
</gene>
<dbReference type="InterPro" id="IPR007740">
    <property type="entry name" value="Ribosomal_mL49"/>
</dbReference>
<protein>
    <recommendedName>
        <fullName evidence="6">Large ribosomal subunit protein mL49</fullName>
    </recommendedName>
</protein>
<evidence type="ECO:0000256" key="1">
    <source>
        <dbReference type="ARBA" id="ARBA00004173"/>
    </source>
</evidence>
<feature type="region of interest" description="Disordered" evidence="7">
    <location>
        <begin position="25"/>
        <end position="47"/>
    </location>
</feature>
<comment type="caution">
    <text evidence="8">The sequence shown here is derived from an EMBL/GenBank/DDBJ whole genome shotgun (WGS) entry which is preliminary data.</text>
</comment>
<sequence>MLRPTFPPSRLLRPTPSPIFRQLLSTQPQHTQTPVQPPPEPQTQSKRSYPFVVGRSGANNFSVYQLAKRGGNLKLTLVKKVEGNRIAFKEELAKGLKLSAKDIKVSSLTGHVEVRGHRKSEIVAFLEEKGL</sequence>
<dbReference type="GO" id="GO:0005762">
    <property type="term" value="C:mitochondrial large ribosomal subunit"/>
    <property type="evidence" value="ECO:0007669"/>
    <property type="project" value="TreeGrafter"/>
</dbReference>
<evidence type="ECO:0000256" key="7">
    <source>
        <dbReference type="SAM" id="MobiDB-lite"/>
    </source>
</evidence>
<evidence type="ECO:0000256" key="3">
    <source>
        <dbReference type="ARBA" id="ARBA00022980"/>
    </source>
</evidence>
<accession>A0AA40DLZ4</accession>
<dbReference type="GO" id="GO:0003735">
    <property type="term" value="F:structural constituent of ribosome"/>
    <property type="evidence" value="ECO:0007669"/>
    <property type="project" value="InterPro"/>
</dbReference>
<evidence type="ECO:0000313" key="8">
    <source>
        <dbReference type="EMBL" id="KAK0705727.1"/>
    </source>
</evidence>
<evidence type="ECO:0000256" key="6">
    <source>
        <dbReference type="ARBA" id="ARBA00035191"/>
    </source>
</evidence>
<comment type="subcellular location">
    <subcellularLocation>
        <location evidence="1">Mitochondrion</location>
    </subcellularLocation>
</comment>
<dbReference type="GO" id="GO:0006412">
    <property type="term" value="P:translation"/>
    <property type="evidence" value="ECO:0007669"/>
    <property type="project" value="InterPro"/>
</dbReference>
<dbReference type="Pfam" id="PF05046">
    <property type="entry name" value="Img2"/>
    <property type="match status" value="1"/>
</dbReference>
<comment type="similarity">
    <text evidence="2">Belongs to the mitochondrion-specific ribosomal protein mL49 family.</text>
</comment>
<organism evidence="8 9">
    <name type="scientific">Apiosordaria backusii</name>
    <dbReference type="NCBI Taxonomy" id="314023"/>
    <lineage>
        <taxon>Eukaryota</taxon>
        <taxon>Fungi</taxon>
        <taxon>Dikarya</taxon>
        <taxon>Ascomycota</taxon>
        <taxon>Pezizomycotina</taxon>
        <taxon>Sordariomycetes</taxon>
        <taxon>Sordariomycetidae</taxon>
        <taxon>Sordariales</taxon>
        <taxon>Lasiosphaeriaceae</taxon>
        <taxon>Apiosordaria</taxon>
    </lineage>
</organism>
<dbReference type="Proteomes" id="UP001172159">
    <property type="component" value="Unassembled WGS sequence"/>
</dbReference>
<dbReference type="AlphaFoldDB" id="A0AA40DLZ4"/>
<keyword evidence="3 8" id="KW-0689">Ribosomal protein</keyword>
<dbReference type="EMBL" id="JAUKTV010000020">
    <property type="protein sequence ID" value="KAK0705727.1"/>
    <property type="molecule type" value="Genomic_DNA"/>
</dbReference>
<keyword evidence="4" id="KW-0496">Mitochondrion</keyword>